<sequence length="84" mass="9342">MTMSDTQAAVCVKERIIERAWRDPAFRAALAADPKAALRHAFGLWIPDETELAVIAETPRRLAIVIPPNPAAMAENQEKTDDTW</sequence>
<keyword evidence="4" id="KW-1185">Reference proteome</keyword>
<dbReference type="SUPFAM" id="SSF56209">
    <property type="entry name" value="Nitrile hydratase alpha chain"/>
    <property type="match status" value="1"/>
</dbReference>
<dbReference type="EMBL" id="JAGGDJ010000002">
    <property type="protein sequence ID" value="MBO7743346.1"/>
    <property type="molecule type" value="Genomic_DNA"/>
</dbReference>
<evidence type="ECO:0000256" key="1">
    <source>
        <dbReference type="ARBA" id="ARBA00022723"/>
    </source>
</evidence>
<dbReference type="Gene3D" id="3.90.330.10">
    <property type="entry name" value="Nitrile hydratase alpha /Thiocyanate hydrolase gamma"/>
    <property type="match status" value="1"/>
</dbReference>
<dbReference type="RefSeq" id="WP_208846384.1">
    <property type="nucleotide sequence ID" value="NZ_JAGGDJ010000002.1"/>
</dbReference>
<name>A0ABS3W4V8_9BACL</name>
<dbReference type="InterPro" id="IPR004232">
    <property type="entry name" value="CN_Hdrtase_a/SCN_Hdrlase_g"/>
</dbReference>
<gene>
    <name evidence="3" type="ORF">I8J29_04015</name>
</gene>
<reference evidence="3 4" key="1">
    <citation type="submission" date="2021-03" db="EMBL/GenBank/DDBJ databases">
        <title>Paenibacillus artemisicola MWE-103 whole genome sequence.</title>
        <authorList>
            <person name="Ham Y.J."/>
        </authorList>
    </citation>
    <scope>NUCLEOTIDE SEQUENCE [LARGE SCALE GENOMIC DNA]</scope>
    <source>
        <strain evidence="3 4">MWE-103</strain>
    </source>
</reference>
<accession>A0ABS3W4V8</accession>
<dbReference type="NCBIfam" id="TIGR03793">
    <property type="entry name" value="leader_NHLP"/>
    <property type="match status" value="1"/>
</dbReference>
<evidence type="ECO:0000259" key="2">
    <source>
        <dbReference type="Pfam" id="PF02979"/>
    </source>
</evidence>
<organism evidence="3 4">
    <name type="scientific">Paenibacillus artemisiicola</name>
    <dbReference type="NCBI Taxonomy" id="1172618"/>
    <lineage>
        <taxon>Bacteria</taxon>
        <taxon>Bacillati</taxon>
        <taxon>Bacillota</taxon>
        <taxon>Bacilli</taxon>
        <taxon>Bacillales</taxon>
        <taxon>Paenibacillaceae</taxon>
        <taxon>Paenibacillus</taxon>
    </lineage>
</organism>
<feature type="domain" description="Nitrile hydratase alpha/Thiocyanate hydrolase gamma" evidence="2">
    <location>
        <begin position="5"/>
        <end position="66"/>
    </location>
</feature>
<dbReference type="InterPro" id="IPR036648">
    <property type="entry name" value="CN_Hdrase_a/SCN_Hdrase_g_sf"/>
</dbReference>
<dbReference type="Pfam" id="PF02979">
    <property type="entry name" value="NHase_alpha"/>
    <property type="match status" value="1"/>
</dbReference>
<evidence type="ECO:0000313" key="4">
    <source>
        <dbReference type="Proteomes" id="UP000670947"/>
    </source>
</evidence>
<protein>
    <submittedName>
        <fullName evidence="3">NHLP leader peptide family RiPP</fullName>
    </submittedName>
</protein>
<dbReference type="Proteomes" id="UP000670947">
    <property type="component" value="Unassembled WGS sequence"/>
</dbReference>
<comment type="caution">
    <text evidence="3">The sequence shown here is derived from an EMBL/GenBank/DDBJ whole genome shotgun (WGS) entry which is preliminary data.</text>
</comment>
<dbReference type="InterPro" id="IPR022513">
    <property type="entry name" value="TOMM_pelo"/>
</dbReference>
<proteinExistence type="predicted"/>
<keyword evidence="1" id="KW-0479">Metal-binding</keyword>
<evidence type="ECO:0000313" key="3">
    <source>
        <dbReference type="EMBL" id="MBO7743346.1"/>
    </source>
</evidence>